<evidence type="ECO:0000313" key="4">
    <source>
        <dbReference type="EMBL" id="AIC47126.1"/>
    </source>
</evidence>
<dbReference type="Gene3D" id="1.20.1260.10">
    <property type="match status" value="1"/>
</dbReference>
<feature type="chain" id="PRO_5038617160" description="DUF305 domain-containing protein" evidence="2">
    <location>
        <begin position="24"/>
        <end position="222"/>
    </location>
</feature>
<dbReference type="HOGENOM" id="CLU_074343_1_1_11"/>
<organism evidence="4 5">
    <name type="scientific">Rhodoluna lacicola</name>
    <dbReference type="NCBI Taxonomy" id="529884"/>
    <lineage>
        <taxon>Bacteria</taxon>
        <taxon>Bacillati</taxon>
        <taxon>Actinomycetota</taxon>
        <taxon>Actinomycetes</taxon>
        <taxon>Micrococcales</taxon>
        <taxon>Microbacteriaceae</taxon>
        <taxon>Luna cluster</taxon>
        <taxon>Luna-1 subcluster</taxon>
        <taxon>Rhodoluna</taxon>
    </lineage>
</organism>
<keyword evidence="2" id="KW-0732">Signal</keyword>
<dbReference type="eggNOG" id="COG3544">
    <property type="taxonomic scope" value="Bacteria"/>
</dbReference>
<dbReference type="Proteomes" id="UP000067708">
    <property type="component" value="Chromosome"/>
</dbReference>
<evidence type="ECO:0000259" key="3">
    <source>
        <dbReference type="Pfam" id="PF03713"/>
    </source>
</evidence>
<dbReference type="AlphaFoldDB" id="A0A060JBA4"/>
<feature type="domain" description="DUF305" evidence="3">
    <location>
        <begin position="74"/>
        <end position="220"/>
    </location>
</feature>
<gene>
    <name evidence="4" type="ORF">Rhola_00003030</name>
</gene>
<dbReference type="PANTHER" id="PTHR36933:SF1">
    <property type="entry name" value="SLL0788 PROTEIN"/>
    <property type="match status" value="1"/>
</dbReference>
<accession>A0A060JBA4</accession>
<reference evidence="4 5" key="1">
    <citation type="journal article" date="2014" name="Int. J. Syst. Evol. Microbiol.">
        <title>Rhodoluna lacicola gen. nov., sp. nov., a planktonic freshwater bacterium with stream-lined genome.</title>
        <authorList>
            <person name="Hahn M."/>
            <person name="Schmidt J."/>
            <person name="Taipale S.J."/>
            <person name="Doolittle W.F."/>
            <person name="Koll U."/>
        </authorList>
    </citation>
    <scope>NUCLEOTIDE SEQUENCE [LARGE SCALE GENOMIC DNA]</scope>
    <source>
        <strain evidence="4 5">MWH-Ta8</strain>
    </source>
</reference>
<dbReference type="STRING" id="529884.Rhola_00003030"/>
<dbReference type="InterPro" id="IPR005183">
    <property type="entry name" value="DUF305_CopM-like"/>
</dbReference>
<dbReference type="EMBL" id="CP007490">
    <property type="protein sequence ID" value="AIC47126.1"/>
    <property type="molecule type" value="Genomic_DNA"/>
</dbReference>
<evidence type="ECO:0000256" key="1">
    <source>
        <dbReference type="SAM" id="MobiDB-lite"/>
    </source>
</evidence>
<dbReference type="Pfam" id="PF03713">
    <property type="entry name" value="DUF305"/>
    <property type="match status" value="1"/>
</dbReference>
<name>A0A060JBA4_9MICO</name>
<feature type="signal peptide" evidence="2">
    <location>
        <begin position="1"/>
        <end position="23"/>
    </location>
</feature>
<dbReference type="KEGG" id="rla:Rhola_00003030"/>
<dbReference type="InterPro" id="IPR012347">
    <property type="entry name" value="Ferritin-like"/>
</dbReference>
<proteinExistence type="predicted"/>
<protein>
    <recommendedName>
        <fullName evidence="3">DUF305 domain-containing protein</fullName>
    </recommendedName>
</protein>
<evidence type="ECO:0000313" key="5">
    <source>
        <dbReference type="Proteomes" id="UP000067708"/>
    </source>
</evidence>
<feature type="region of interest" description="Disordered" evidence="1">
    <location>
        <begin position="43"/>
        <end position="65"/>
    </location>
</feature>
<dbReference type="PROSITE" id="PS51257">
    <property type="entry name" value="PROKAR_LIPOPROTEIN"/>
    <property type="match status" value="1"/>
</dbReference>
<dbReference type="OrthoDB" id="26872at2"/>
<sequence>MNTKFKKSIFVTAGLVAASLALAGCASTANNGMAGMNHDMGSMSGMSGMGSDSAESSTPTSSATSNYGELGDGDIMFAQMMIPHESQAIDMSTMALSNSTNTKLLAFAKKIKAEQESDVSTMTAWLESIGATSYGTQEAEHQMPGMEIAGTVTDAQLTAMSASMGTSFDKLYVKNMLAQLEGCVGMAKAVSATSNVNVAKFAADLVKIRSSEITELKALLTK</sequence>
<dbReference type="PANTHER" id="PTHR36933">
    <property type="entry name" value="SLL0788 PROTEIN"/>
    <property type="match status" value="1"/>
</dbReference>
<evidence type="ECO:0000256" key="2">
    <source>
        <dbReference type="SAM" id="SignalP"/>
    </source>
</evidence>
<keyword evidence="5" id="KW-1185">Reference proteome</keyword>
<dbReference type="RefSeq" id="WP_038501914.1">
    <property type="nucleotide sequence ID" value="NZ_CP007490.1"/>
</dbReference>